<feature type="signal peptide" evidence="1">
    <location>
        <begin position="1"/>
        <end position="24"/>
    </location>
</feature>
<evidence type="ECO:0008006" key="4">
    <source>
        <dbReference type="Google" id="ProtNLM"/>
    </source>
</evidence>
<dbReference type="EMBL" id="JADEXP010000055">
    <property type="protein sequence ID" value="MBE9066739.1"/>
    <property type="molecule type" value="Genomic_DNA"/>
</dbReference>
<keyword evidence="3" id="KW-1185">Reference proteome</keyword>
<gene>
    <name evidence="2" type="ORF">IQ260_08745</name>
</gene>
<dbReference type="AlphaFoldDB" id="A0A928X360"/>
<sequence>MKSLMYGLMGAAIAPVLVMAPAHAATLESSLSEGETVVDNGSVELVKPTPAHTAYALMGMTAAAALIAGSRKLPEYELEPIRVKSK</sequence>
<comment type="caution">
    <text evidence="2">The sequence shown here is derived from an EMBL/GenBank/DDBJ whole genome shotgun (WGS) entry which is preliminary data.</text>
</comment>
<protein>
    <recommendedName>
        <fullName evidence="4">Secreted protein</fullName>
    </recommendedName>
</protein>
<evidence type="ECO:0000256" key="1">
    <source>
        <dbReference type="SAM" id="SignalP"/>
    </source>
</evidence>
<evidence type="ECO:0000313" key="2">
    <source>
        <dbReference type="EMBL" id="MBE9066739.1"/>
    </source>
</evidence>
<feature type="chain" id="PRO_5038011257" description="Secreted protein" evidence="1">
    <location>
        <begin position="25"/>
        <end position="86"/>
    </location>
</feature>
<organism evidence="2 3">
    <name type="scientific">Leptolyngbya cf. ectocarpi LEGE 11479</name>
    <dbReference type="NCBI Taxonomy" id="1828722"/>
    <lineage>
        <taxon>Bacteria</taxon>
        <taxon>Bacillati</taxon>
        <taxon>Cyanobacteriota</taxon>
        <taxon>Cyanophyceae</taxon>
        <taxon>Leptolyngbyales</taxon>
        <taxon>Leptolyngbyaceae</taxon>
        <taxon>Leptolyngbya group</taxon>
        <taxon>Leptolyngbya</taxon>
    </lineage>
</organism>
<accession>A0A928X360</accession>
<reference evidence="2" key="1">
    <citation type="submission" date="2020-10" db="EMBL/GenBank/DDBJ databases">
        <authorList>
            <person name="Castelo-Branco R."/>
            <person name="Eusebio N."/>
            <person name="Adriana R."/>
            <person name="Vieira A."/>
            <person name="Brugerolle De Fraissinette N."/>
            <person name="Rezende De Castro R."/>
            <person name="Schneider M.P."/>
            <person name="Vasconcelos V."/>
            <person name="Leao P.N."/>
        </authorList>
    </citation>
    <scope>NUCLEOTIDE SEQUENCE</scope>
    <source>
        <strain evidence="2">LEGE 11479</strain>
    </source>
</reference>
<dbReference type="RefSeq" id="WP_193992717.1">
    <property type="nucleotide sequence ID" value="NZ_JADEXP010000055.1"/>
</dbReference>
<name>A0A928X360_LEPEC</name>
<dbReference type="Proteomes" id="UP000615026">
    <property type="component" value="Unassembled WGS sequence"/>
</dbReference>
<keyword evidence="1" id="KW-0732">Signal</keyword>
<proteinExistence type="predicted"/>
<evidence type="ECO:0000313" key="3">
    <source>
        <dbReference type="Proteomes" id="UP000615026"/>
    </source>
</evidence>